<name>A0A090ABZ6_9GAMM</name>
<protein>
    <recommendedName>
        <fullName evidence="3">GTP-binding protein</fullName>
    </recommendedName>
</protein>
<evidence type="ECO:0000313" key="1">
    <source>
        <dbReference type="EMBL" id="BAP55208.1"/>
    </source>
</evidence>
<organism evidence="1 2">
    <name type="scientific">Thioploca ingrica</name>
    <dbReference type="NCBI Taxonomy" id="40754"/>
    <lineage>
        <taxon>Bacteria</taxon>
        <taxon>Pseudomonadati</taxon>
        <taxon>Pseudomonadota</taxon>
        <taxon>Gammaproteobacteria</taxon>
        <taxon>Thiotrichales</taxon>
        <taxon>Thiotrichaceae</taxon>
        <taxon>Thioploca</taxon>
    </lineage>
</organism>
<dbReference type="Proteomes" id="UP000031623">
    <property type="component" value="Chromosome"/>
</dbReference>
<gene>
    <name evidence="1" type="ORF">THII_0911</name>
</gene>
<reference evidence="1 2" key="1">
    <citation type="journal article" date="2014" name="ISME J.">
        <title>Ecophysiology of Thioploca ingrica as revealed by the complete genome sequence supplemented with proteomic evidence.</title>
        <authorList>
            <person name="Kojima H."/>
            <person name="Ogura Y."/>
            <person name="Yamamoto N."/>
            <person name="Togashi T."/>
            <person name="Mori H."/>
            <person name="Watanabe T."/>
            <person name="Nemoto F."/>
            <person name="Kurokawa K."/>
            <person name="Hayashi T."/>
            <person name="Fukui M."/>
        </authorList>
    </citation>
    <scope>NUCLEOTIDE SEQUENCE [LARGE SCALE GENOMIC DNA]</scope>
</reference>
<dbReference type="STRING" id="40754.THII_0911"/>
<keyword evidence="2" id="KW-1185">Reference proteome</keyword>
<dbReference type="Gene3D" id="6.10.280.50">
    <property type="match status" value="1"/>
</dbReference>
<dbReference type="HOGENOM" id="CLU_165482_0_0_6"/>
<dbReference type="Pfam" id="PF04325">
    <property type="entry name" value="DUF465"/>
    <property type="match status" value="1"/>
</dbReference>
<dbReference type="AlphaFoldDB" id="A0A090ABZ6"/>
<dbReference type="InterPro" id="IPR007420">
    <property type="entry name" value="DUF465"/>
</dbReference>
<sequence>MFGEPHDIPREFPEYSDLIRHLHDNDSEFQRMYVEYHALDQEIRDIEQNVETVSDFYAEDLKKKRVFLKDQLYDKLRRQKGNHASSYS</sequence>
<evidence type="ECO:0000313" key="2">
    <source>
        <dbReference type="Proteomes" id="UP000031623"/>
    </source>
</evidence>
<dbReference type="EMBL" id="AP014633">
    <property type="protein sequence ID" value="BAP55208.1"/>
    <property type="molecule type" value="Genomic_DNA"/>
</dbReference>
<dbReference type="KEGG" id="tig:THII_0911"/>
<accession>A0A090ABZ6</accession>
<dbReference type="InterPro" id="IPR038444">
    <property type="entry name" value="DUF465_sf"/>
</dbReference>
<proteinExistence type="predicted"/>
<evidence type="ECO:0008006" key="3">
    <source>
        <dbReference type="Google" id="ProtNLM"/>
    </source>
</evidence>
<dbReference type="OrthoDB" id="1263265at2"/>